<evidence type="ECO:0000259" key="1">
    <source>
        <dbReference type="Pfam" id="PF13598"/>
    </source>
</evidence>
<protein>
    <recommendedName>
        <fullName evidence="5">Mucoidy inhibitor A</fullName>
    </recommendedName>
</protein>
<dbReference type="Proteomes" id="UP000307440">
    <property type="component" value="Unassembled WGS sequence"/>
</dbReference>
<dbReference type="PANTHER" id="PTHR31005">
    <property type="entry name" value="DUF4139 DOMAIN-CONTAINING PROTEIN"/>
    <property type="match status" value="1"/>
</dbReference>
<sequence>MAESNPPAFEPHVVDLESIEDSKILSVSVYSGRAEVTRLFKFTVKAGQNQVNISGLPNVLDQNTLRVNGRGAGTIQEVSTSYITPEAGVKTSAKLKELLREKEVLDQRAHRAQKTLAALDKYIGTLVANSTPSASLKDVLVDYNSNAEGIQAETLVIDDKQTEVDEAVRAEKLALEGKKRDSRLNVRASIGVFADSAGEIELSLVYAVYSASWTARYDIRVNTQVKQTTVQLIYKGAITQDTGEDWKDVPLTLETATPTFDNQVPELDPWTLSVETPNYVTFKSSRSSAFLSAPPPTVRMMAMAAPAPSAAPIPRPEMAVRSVEIASKGSVSSTFSVPGKMSIPSDNSAHNVTIVQLTLDAIMSWVSVPKKDTKVNLNAKIKNSSEFLLLAGPASVYVDGSFISRSSVPAVSPDESFDCPLGLDPAVKVVYHPQTKKLSKTGLINKSDVYLFTQRITVHNSKTIDIDNVKVIDHIPVSEDAAIVVKLISPALQLPTTESGGSVRAGKSDVSSTVVRIPSPVKVASGITAKWDDGGEDEENIDVTSLGKNGKINFVCALPAQGKTNLTLQWEVTAPAKTKISGI</sequence>
<gene>
    <name evidence="3" type="ORF">FA15DRAFT_698379</name>
</gene>
<dbReference type="PANTHER" id="PTHR31005:SF8">
    <property type="entry name" value="DUF4139 DOMAIN-CONTAINING PROTEIN"/>
    <property type="match status" value="1"/>
</dbReference>
<accession>A0A5C3KC49</accession>
<dbReference type="Pfam" id="PF13598">
    <property type="entry name" value="DUF4139"/>
    <property type="match status" value="1"/>
</dbReference>
<dbReference type="InterPro" id="IPR025554">
    <property type="entry name" value="DUF4140"/>
</dbReference>
<dbReference type="InterPro" id="IPR037291">
    <property type="entry name" value="DUF4139"/>
</dbReference>
<proteinExistence type="predicted"/>
<keyword evidence="4" id="KW-1185">Reference proteome</keyword>
<dbReference type="OrthoDB" id="10068793at2759"/>
<organism evidence="3 4">
    <name type="scientific">Coprinopsis marcescibilis</name>
    <name type="common">Agaric fungus</name>
    <name type="synonym">Psathyrella marcescibilis</name>
    <dbReference type="NCBI Taxonomy" id="230819"/>
    <lineage>
        <taxon>Eukaryota</taxon>
        <taxon>Fungi</taxon>
        <taxon>Dikarya</taxon>
        <taxon>Basidiomycota</taxon>
        <taxon>Agaricomycotina</taxon>
        <taxon>Agaricomycetes</taxon>
        <taxon>Agaricomycetidae</taxon>
        <taxon>Agaricales</taxon>
        <taxon>Agaricineae</taxon>
        <taxon>Psathyrellaceae</taxon>
        <taxon>Coprinopsis</taxon>
    </lineage>
</organism>
<dbReference type="STRING" id="230819.A0A5C3KC49"/>
<dbReference type="AlphaFoldDB" id="A0A5C3KC49"/>
<evidence type="ECO:0008006" key="5">
    <source>
        <dbReference type="Google" id="ProtNLM"/>
    </source>
</evidence>
<name>A0A5C3KC49_COPMA</name>
<evidence type="ECO:0000313" key="4">
    <source>
        <dbReference type="Proteomes" id="UP000307440"/>
    </source>
</evidence>
<reference evidence="3 4" key="1">
    <citation type="journal article" date="2019" name="Nat. Ecol. Evol.">
        <title>Megaphylogeny resolves global patterns of mushroom evolution.</title>
        <authorList>
            <person name="Varga T."/>
            <person name="Krizsan K."/>
            <person name="Foldi C."/>
            <person name="Dima B."/>
            <person name="Sanchez-Garcia M."/>
            <person name="Sanchez-Ramirez S."/>
            <person name="Szollosi G.J."/>
            <person name="Szarkandi J.G."/>
            <person name="Papp V."/>
            <person name="Albert L."/>
            <person name="Andreopoulos W."/>
            <person name="Angelini C."/>
            <person name="Antonin V."/>
            <person name="Barry K.W."/>
            <person name="Bougher N.L."/>
            <person name="Buchanan P."/>
            <person name="Buyck B."/>
            <person name="Bense V."/>
            <person name="Catcheside P."/>
            <person name="Chovatia M."/>
            <person name="Cooper J."/>
            <person name="Damon W."/>
            <person name="Desjardin D."/>
            <person name="Finy P."/>
            <person name="Geml J."/>
            <person name="Haridas S."/>
            <person name="Hughes K."/>
            <person name="Justo A."/>
            <person name="Karasinski D."/>
            <person name="Kautmanova I."/>
            <person name="Kiss B."/>
            <person name="Kocsube S."/>
            <person name="Kotiranta H."/>
            <person name="LaButti K.M."/>
            <person name="Lechner B.E."/>
            <person name="Liimatainen K."/>
            <person name="Lipzen A."/>
            <person name="Lukacs Z."/>
            <person name="Mihaltcheva S."/>
            <person name="Morgado L.N."/>
            <person name="Niskanen T."/>
            <person name="Noordeloos M.E."/>
            <person name="Ohm R.A."/>
            <person name="Ortiz-Santana B."/>
            <person name="Ovrebo C."/>
            <person name="Racz N."/>
            <person name="Riley R."/>
            <person name="Savchenko A."/>
            <person name="Shiryaev A."/>
            <person name="Soop K."/>
            <person name="Spirin V."/>
            <person name="Szebenyi C."/>
            <person name="Tomsovsky M."/>
            <person name="Tulloss R.E."/>
            <person name="Uehling J."/>
            <person name="Grigoriev I.V."/>
            <person name="Vagvolgyi C."/>
            <person name="Papp T."/>
            <person name="Martin F.M."/>
            <person name="Miettinen O."/>
            <person name="Hibbett D.S."/>
            <person name="Nagy L.G."/>
        </authorList>
    </citation>
    <scope>NUCLEOTIDE SEQUENCE [LARGE SCALE GENOMIC DNA]</scope>
    <source>
        <strain evidence="3 4">CBS 121175</strain>
    </source>
</reference>
<dbReference type="InterPro" id="IPR011935">
    <property type="entry name" value="CHP02231"/>
</dbReference>
<dbReference type="EMBL" id="ML210482">
    <property type="protein sequence ID" value="TFK17639.1"/>
    <property type="molecule type" value="Genomic_DNA"/>
</dbReference>
<feature type="domain" description="DUF4140" evidence="2">
    <location>
        <begin position="27"/>
        <end position="126"/>
    </location>
</feature>
<evidence type="ECO:0000259" key="2">
    <source>
        <dbReference type="Pfam" id="PF13600"/>
    </source>
</evidence>
<evidence type="ECO:0000313" key="3">
    <source>
        <dbReference type="EMBL" id="TFK17639.1"/>
    </source>
</evidence>
<dbReference type="NCBIfam" id="TIGR02231">
    <property type="entry name" value="mucoidy inhibitor MuiA family protein"/>
    <property type="match status" value="1"/>
</dbReference>
<feature type="domain" description="DUF4139" evidence="1">
    <location>
        <begin position="202"/>
        <end position="575"/>
    </location>
</feature>
<dbReference type="Pfam" id="PF13600">
    <property type="entry name" value="DUF4140"/>
    <property type="match status" value="1"/>
</dbReference>